<keyword evidence="3" id="KW-1185">Reference proteome</keyword>
<sequence length="290" mass="32784">ILLKAVIRTFRSIHKFNLVKLCLLSNICFYIMDCTNTDVFSPIRNFDEQKIKRHSDGFSEFLKGPDIFKKKSMNSEALEDVNENIPVNNISNIKSSKTHLKKTTKYETYKSKESSSTSIHDSAFTVSSEKSSSLKKDRPKNISLASKKNDKLRTNQQSEAEHNKKKIDSHSAKKSSANLVNSSLPSKAAAVPTASGSKDIKKDPSSVSRHNPLSQIKSGVLEKIINDAVETQVDGIRQSLWSHHLNLLKAINNIQDEMEQRRAENTTMFKIIEQLLEENRLLRTALLAYH</sequence>
<name>A0AAV2BEL0_9ARAC</name>
<feature type="compositionally biased region" description="Basic and acidic residues" evidence="1">
    <location>
        <begin position="147"/>
        <end position="171"/>
    </location>
</feature>
<evidence type="ECO:0000313" key="2">
    <source>
        <dbReference type="EMBL" id="CAL1294377.1"/>
    </source>
</evidence>
<protein>
    <submittedName>
        <fullName evidence="2">Uncharacterized protein</fullName>
    </submittedName>
</protein>
<gene>
    <name evidence="2" type="ORF">LARSCL_LOCUS18674</name>
</gene>
<proteinExistence type="predicted"/>
<feature type="region of interest" description="Disordered" evidence="1">
    <location>
        <begin position="120"/>
        <end position="213"/>
    </location>
</feature>
<organism evidence="2 3">
    <name type="scientific">Larinioides sclopetarius</name>
    <dbReference type="NCBI Taxonomy" id="280406"/>
    <lineage>
        <taxon>Eukaryota</taxon>
        <taxon>Metazoa</taxon>
        <taxon>Ecdysozoa</taxon>
        <taxon>Arthropoda</taxon>
        <taxon>Chelicerata</taxon>
        <taxon>Arachnida</taxon>
        <taxon>Araneae</taxon>
        <taxon>Araneomorphae</taxon>
        <taxon>Entelegynae</taxon>
        <taxon>Araneoidea</taxon>
        <taxon>Araneidae</taxon>
        <taxon>Larinioides</taxon>
    </lineage>
</organism>
<evidence type="ECO:0000313" key="3">
    <source>
        <dbReference type="Proteomes" id="UP001497382"/>
    </source>
</evidence>
<dbReference type="EMBL" id="CAXIEN010000344">
    <property type="protein sequence ID" value="CAL1294377.1"/>
    <property type="molecule type" value="Genomic_DNA"/>
</dbReference>
<feature type="non-terminal residue" evidence="2">
    <location>
        <position position="1"/>
    </location>
</feature>
<accession>A0AAV2BEL0</accession>
<feature type="compositionally biased region" description="Polar residues" evidence="1">
    <location>
        <begin position="174"/>
        <end position="185"/>
    </location>
</feature>
<reference evidence="2 3" key="1">
    <citation type="submission" date="2024-04" db="EMBL/GenBank/DDBJ databases">
        <authorList>
            <person name="Rising A."/>
            <person name="Reimegard J."/>
            <person name="Sonavane S."/>
            <person name="Akerstrom W."/>
            <person name="Nylinder S."/>
            <person name="Hedman E."/>
            <person name="Kallberg Y."/>
        </authorList>
    </citation>
    <scope>NUCLEOTIDE SEQUENCE [LARGE SCALE GENOMIC DNA]</scope>
</reference>
<dbReference type="AlphaFoldDB" id="A0AAV2BEL0"/>
<comment type="caution">
    <text evidence="2">The sequence shown here is derived from an EMBL/GenBank/DDBJ whole genome shotgun (WGS) entry which is preliminary data.</text>
</comment>
<dbReference type="Proteomes" id="UP001497382">
    <property type="component" value="Unassembled WGS sequence"/>
</dbReference>
<evidence type="ECO:0000256" key="1">
    <source>
        <dbReference type="SAM" id="MobiDB-lite"/>
    </source>
</evidence>